<sequence length="236" mass="25915">MKRKIALIGTLTAIAIFSAACGQDGAASDESSSVIASSQSEAIESTAGSDSESAAEADTSIASIHLADPYFMIFASRQYVAQYHYQEFTGNQLEDRLMTVAVDGADQAVRISGENTDTTYLTLDGQAYVVDHLNRTIARNESEDPAGETADDGIIEAPPFKDIGSTYVGSWEDENLIYEEYYTANGDRMFYYFEGEVLKRIRSTSGENEFNLDVIEISDTASPELIELPEDYEWLP</sequence>
<name>A0A1W1IIU9_9LACT</name>
<keyword evidence="3" id="KW-1185">Reference proteome</keyword>
<accession>A0A1W1IIU9</accession>
<feature type="signal peptide" evidence="1">
    <location>
        <begin position="1"/>
        <end position="22"/>
    </location>
</feature>
<organism evidence="2 3">
    <name type="scientific">Trichococcus pasteurii</name>
    <dbReference type="NCBI Taxonomy" id="43064"/>
    <lineage>
        <taxon>Bacteria</taxon>
        <taxon>Bacillati</taxon>
        <taxon>Bacillota</taxon>
        <taxon>Bacilli</taxon>
        <taxon>Lactobacillales</taxon>
        <taxon>Carnobacteriaceae</taxon>
        <taxon>Trichococcus</taxon>
    </lineage>
</organism>
<dbReference type="OrthoDB" id="2164781at2"/>
<evidence type="ECO:0000313" key="2">
    <source>
        <dbReference type="EMBL" id="SLM52927.1"/>
    </source>
</evidence>
<dbReference type="STRING" id="43064.SAMN04488086_1104"/>
<reference evidence="3" key="1">
    <citation type="submission" date="2016-04" db="EMBL/GenBank/DDBJ databases">
        <authorList>
            <person name="Strepis N."/>
        </authorList>
    </citation>
    <scope>NUCLEOTIDE SEQUENCE [LARGE SCALE GENOMIC DNA]</scope>
</reference>
<dbReference type="PROSITE" id="PS51257">
    <property type="entry name" value="PROKAR_LIPOPROTEIN"/>
    <property type="match status" value="1"/>
</dbReference>
<dbReference type="AlphaFoldDB" id="A0A1W1IIU9"/>
<proteinExistence type="predicted"/>
<protein>
    <recommendedName>
        <fullName evidence="4">Lipoprotein</fullName>
    </recommendedName>
</protein>
<dbReference type="Proteomes" id="UP000195985">
    <property type="component" value="Unassembled WGS sequence"/>
</dbReference>
<evidence type="ECO:0000313" key="3">
    <source>
        <dbReference type="Proteomes" id="UP000195985"/>
    </source>
</evidence>
<gene>
    <name evidence="2" type="ORF">TPAS_2635</name>
</gene>
<feature type="chain" id="PRO_5039187044" description="Lipoprotein" evidence="1">
    <location>
        <begin position="23"/>
        <end position="236"/>
    </location>
</feature>
<keyword evidence="1" id="KW-0732">Signal</keyword>
<evidence type="ECO:0008006" key="4">
    <source>
        <dbReference type="Google" id="ProtNLM"/>
    </source>
</evidence>
<dbReference type="EMBL" id="FWEY01000009">
    <property type="protein sequence ID" value="SLM52927.1"/>
    <property type="molecule type" value="Genomic_DNA"/>
</dbReference>
<evidence type="ECO:0000256" key="1">
    <source>
        <dbReference type="SAM" id="SignalP"/>
    </source>
</evidence>
<dbReference type="RefSeq" id="WP_086943650.1">
    <property type="nucleotide sequence ID" value="NZ_FONM01000010.1"/>
</dbReference>